<dbReference type="Proteomes" id="UP000216991">
    <property type="component" value="Unassembled WGS sequence"/>
</dbReference>
<evidence type="ECO:0000313" key="8">
    <source>
        <dbReference type="Proteomes" id="UP000216991"/>
    </source>
</evidence>
<comment type="caution">
    <text evidence="7">The sequence shown here is derived from an EMBL/GenBank/DDBJ whole genome shotgun (WGS) entry which is preliminary data.</text>
</comment>
<sequence>MTSDLARLCAAHPGQSGVQLLADGPAALALRIALVRRARASIDAQYYIWRDDAAGQLLRAELVAAAARGVRVRLLLDDFGSPGADGWALPGVELRLFNPARLRRWRWLTLPVDFARLNRRMHNKALVVDGLACVIGGRNIGDEYFAAEHPALAADLDVLAIGAVASALGADFQRYWDAARAVPVQPRADAAADAGRLAGYRAAADAPATAAMIDAADDFTWADVHMLSDPPDKIAGAAPEDGLILPQLLALVGPVTRRFLLVSAYFIPTAGLARLLAGLAGQGVRVEVLTNSLVSNNVALVHAWYAPWRARLLAMGVGLWEMRGAAGDRAVLGLVPRRLRRMDDGTSFFRRSASALHAKTIIADARWIFVGSMNLDPRSLQLNTELGFLIDAPVLAGRLAAALDAGLPRFAWRVESMADGLAWRDGALRLRPEPGTAWWQRLALRILGWLPLAWLF</sequence>
<dbReference type="PANTHER" id="PTHR21248:SF12">
    <property type="entry name" value="CARDIOLIPIN SYNTHASE C"/>
    <property type="match status" value="1"/>
</dbReference>
<organism evidence="7 8">
    <name type="scientific">Sandarakinorhabdus cyanobacteriorum</name>
    <dbReference type="NCBI Taxonomy" id="1981098"/>
    <lineage>
        <taxon>Bacteria</taxon>
        <taxon>Pseudomonadati</taxon>
        <taxon>Pseudomonadota</taxon>
        <taxon>Alphaproteobacteria</taxon>
        <taxon>Sphingomonadales</taxon>
        <taxon>Sphingosinicellaceae</taxon>
        <taxon>Sandarakinorhabdus</taxon>
    </lineage>
</organism>
<comment type="subcellular location">
    <subcellularLocation>
        <location evidence="2">Secreted</location>
    </subcellularLocation>
</comment>
<evidence type="ECO:0000256" key="5">
    <source>
        <dbReference type="ARBA" id="ARBA00029594"/>
    </source>
</evidence>
<feature type="domain" description="PLD phosphodiesterase" evidence="6">
    <location>
        <begin position="117"/>
        <end position="144"/>
    </location>
</feature>
<dbReference type="Gene3D" id="3.30.870.10">
    <property type="entry name" value="Endonuclease Chain A"/>
    <property type="match status" value="2"/>
</dbReference>
<dbReference type="CDD" id="cd09111">
    <property type="entry name" value="PLDc_ymdC_like_1"/>
    <property type="match status" value="1"/>
</dbReference>
<evidence type="ECO:0000256" key="3">
    <source>
        <dbReference type="ARBA" id="ARBA00018392"/>
    </source>
</evidence>
<evidence type="ECO:0000259" key="6">
    <source>
        <dbReference type="PROSITE" id="PS50035"/>
    </source>
</evidence>
<dbReference type="GO" id="GO:0030572">
    <property type="term" value="F:phosphatidyltransferase activity"/>
    <property type="evidence" value="ECO:0007669"/>
    <property type="project" value="UniProtKB-ARBA"/>
</dbReference>
<keyword evidence="8" id="KW-1185">Reference proteome</keyword>
<dbReference type="SUPFAM" id="SSF56024">
    <property type="entry name" value="Phospholipase D/nuclease"/>
    <property type="match status" value="2"/>
</dbReference>
<dbReference type="GO" id="GO:0005576">
    <property type="term" value="C:extracellular region"/>
    <property type="evidence" value="ECO:0007669"/>
    <property type="project" value="UniProtKB-SubCell"/>
</dbReference>
<dbReference type="AlphaFoldDB" id="A0A255YIJ8"/>
<feature type="domain" description="PLD phosphodiesterase" evidence="6">
    <location>
        <begin position="352"/>
        <end position="379"/>
    </location>
</feature>
<evidence type="ECO:0000256" key="2">
    <source>
        <dbReference type="ARBA" id="ARBA00004613"/>
    </source>
</evidence>
<gene>
    <name evidence="7" type="ORF">CHU93_09260</name>
</gene>
<name>A0A255YIJ8_9SPHN</name>
<dbReference type="EMBL" id="NOXT01000110">
    <property type="protein sequence ID" value="OYQ28290.1"/>
    <property type="molecule type" value="Genomic_DNA"/>
</dbReference>
<reference evidence="7 8" key="1">
    <citation type="submission" date="2017-07" db="EMBL/GenBank/DDBJ databases">
        <title>Sandarakinorhabdus cyanobacteriorum sp. nov., a novel bacterium isolated from cyanobacterial aggregates in a eutrophic lake.</title>
        <authorList>
            <person name="Cai H."/>
        </authorList>
    </citation>
    <scope>NUCLEOTIDE SEQUENCE [LARGE SCALE GENOMIC DNA]</scope>
    <source>
        <strain evidence="7 8">TH057</strain>
    </source>
</reference>
<dbReference type="InterPro" id="IPR001736">
    <property type="entry name" value="PLipase_D/transphosphatidylase"/>
</dbReference>
<dbReference type="Pfam" id="PF13091">
    <property type="entry name" value="PLDc_2"/>
    <property type="match status" value="2"/>
</dbReference>
<evidence type="ECO:0000256" key="1">
    <source>
        <dbReference type="ARBA" id="ARBA00003145"/>
    </source>
</evidence>
<keyword evidence="4" id="KW-0964">Secreted</keyword>
<dbReference type="CDD" id="cd09113">
    <property type="entry name" value="PLDc_ymdC_like_2"/>
    <property type="match status" value="1"/>
</dbReference>
<dbReference type="GO" id="GO:0032049">
    <property type="term" value="P:cardiolipin biosynthetic process"/>
    <property type="evidence" value="ECO:0007669"/>
    <property type="project" value="UniProtKB-ARBA"/>
</dbReference>
<dbReference type="PANTHER" id="PTHR21248">
    <property type="entry name" value="CARDIOLIPIN SYNTHASE"/>
    <property type="match status" value="1"/>
</dbReference>
<dbReference type="PROSITE" id="PS50035">
    <property type="entry name" value="PLD"/>
    <property type="match status" value="2"/>
</dbReference>
<dbReference type="OrthoDB" id="9814092at2"/>
<protein>
    <recommendedName>
        <fullName evidence="3">Phospholipase D</fullName>
    </recommendedName>
    <alternativeName>
        <fullName evidence="5">Choline phosphatase</fullName>
    </alternativeName>
</protein>
<dbReference type="RefSeq" id="WP_094473799.1">
    <property type="nucleotide sequence ID" value="NZ_NOXT01000110.1"/>
</dbReference>
<accession>A0A255YIJ8</accession>
<evidence type="ECO:0000313" key="7">
    <source>
        <dbReference type="EMBL" id="OYQ28290.1"/>
    </source>
</evidence>
<proteinExistence type="predicted"/>
<dbReference type="SMART" id="SM00155">
    <property type="entry name" value="PLDc"/>
    <property type="match status" value="2"/>
</dbReference>
<comment type="function">
    <text evidence="1">Could be a virulence factor.</text>
</comment>
<evidence type="ECO:0000256" key="4">
    <source>
        <dbReference type="ARBA" id="ARBA00022525"/>
    </source>
</evidence>
<dbReference type="InterPro" id="IPR025202">
    <property type="entry name" value="PLD-like_dom"/>
</dbReference>